<keyword evidence="3" id="KW-1133">Transmembrane helix</keyword>
<feature type="signal peptide" evidence="5">
    <location>
        <begin position="1"/>
        <end position="18"/>
    </location>
</feature>
<reference evidence="6 7" key="1">
    <citation type="journal article" date="2018" name="Genomics">
        <title>Molecular footprints of inshore aquatic adaptation in Indo-Pacific humpback dolphin (Sousa chinensis).</title>
        <authorList>
            <person name="Ming Y."/>
            <person name="Jian J."/>
            <person name="Yu F."/>
            <person name="Yu X."/>
            <person name="Wang J."/>
            <person name="Liu W."/>
        </authorList>
    </citation>
    <scope>NUCLEOTIDE SEQUENCE [LARGE SCALE GENOMIC DNA]</scope>
    <source>
        <strain evidence="6">MY-2018</strain>
        <tissue evidence="6">Skin</tissue>
    </source>
</reference>
<proteinExistence type="predicted"/>
<accession>A0A484H2Q7</accession>
<evidence type="ECO:0000256" key="5">
    <source>
        <dbReference type="SAM" id="SignalP"/>
    </source>
</evidence>
<evidence type="ECO:0000313" key="7">
    <source>
        <dbReference type="Proteomes" id="UP000295264"/>
    </source>
</evidence>
<dbReference type="AlphaFoldDB" id="A0A484H2Q7"/>
<feature type="non-terminal residue" evidence="6">
    <location>
        <position position="1"/>
    </location>
</feature>
<evidence type="ECO:0000256" key="1">
    <source>
        <dbReference type="ARBA" id="ARBA00004167"/>
    </source>
</evidence>
<name>A0A484H2Q7_SOUCH</name>
<evidence type="ECO:0000256" key="3">
    <source>
        <dbReference type="ARBA" id="ARBA00022989"/>
    </source>
</evidence>
<dbReference type="EMBL" id="QWLN02001146">
    <property type="protein sequence ID" value="TEA41580.1"/>
    <property type="molecule type" value="Genomic_DNA"/>
</dbReference>
<protein>
    <recommendedName>
        <fullName evidence="8">CTXD1 protein</fullName>
    </recommendedName>
</protein>
<keyword evidence="4" id="KW-0472">Membrane</keyword>
<sequence length="32" mass="3719">FLCLFLVVMIIRCAKVIMDPYSAIPTSTWEEQ</sequence>
<keyword evidence="2" id="KW-0812">Transmembrane</keyword>
<comment type="caution">
    <text evidence="6">The sequence shown here is derived from an EMBL/GenBank/DDBJ whole genome shotgun (WGS) entry which is preliminary data.</text>
</comment>
<evidence type="ECO:0000313" key="6">
    <source>
        <dbReference type="EMBL" id="TEA41580.1"/>
    </source>
</evidence>
<dbReference type="InterPro" id="IPR020066">
    <property type="entry name" value="Cortexin"/>
</dbReference>
<dbReference type="Pfam" id="PF11057">
    <property type="entry name" value="Cortexin"/>
    <property type="match status" value="1"/>
</dbReference>
<dbReference type="PANTHER" id="PTHR16736">
    <property type="entry name" value="CORTEXIN-1-RELATED"/>
    <property type="match status" value="1"/>
</dbReference>
<keyword evidence="7" id="KW-1185">Reference proteome</keyword>
<dbReference type="GO" id="GO:0016020">
    <property type="term" value="C:membrane"/>
    <property type="evidence" value="ECO:0007669"/>
    <property type="project" value="UniProtKB-SubCell"/>
</dbReference>
<evidence type="ECO:0000256" key="4">
    <source>
        <dbReference type="ARBA" id="ARBA00023136"/>
    </source>
</evidence>
<evidence type="ECO:0000256" key="2">
    <source>
        <dbReference type="ARBA" id="ARBA00022692"/>
    </source>
</evidence>
<dbReference type="Proteomes" id="UP000295264">
    <property type="component" value="Unassembled WGS sequence"/>
</dbReference>
<evidence type="ECO:0008006" key="8">
    <source>
        <dbReference type="Google" id="ProtNLM"/>
    </source>
</evidence>
<keyword evidence="5" id="KW-0732">Signal</keyword>
<dbReference type="PANTHER" id="PTHR16736:SF5">
    <property type="entry name" value="CORTEXIN DOMAIN-CONTAINING 1 PROTEIN"/>
    <property type="match status" value="1"/>
</dbReference>
<comment type="subcellular location">
    <subcellularLocation>
        <location evidence="1">Membrane</location>
        <topology evidence="1">Single-pass membrane protein</topology>
    </subcellularLocation>
</comment>
<feature type="chain" id="PRO_5019764418" description="CTXD1 protein" evidence="5">
    <location>
        <begin position="19"/>
        <end position="32"/>
    </location>
</feature>
<gene>
    <name evidence="6" type="ORF">DBR06_SOUSAS6110054</name>
</gene>
<organism evidence="6 7">
    <name type="scientific">Sousa chinensis</name>
    <name type="common">Indo-pacific humpbacked dolphin</name>
    <name type="synonym">Steno chinensis</name>
    <dbReference type="NCBI Taxonomy" id="103600"/>
    <lineage>
        <taxon>Eukaryota</taxon>
        <taxon>Metazoa</taxon>
        <taxon>Chordata</taxon>
        <taxon>Craniata</taxon>
        <taxon>Vertebrata</taxon>
        <taxon>Euteleostomi</taxon>
        <taxon>Mammalia</taxon>
        <taxon>Eutheria</taxon>
        <taxon>Laurasiatheria</taxon>
        <taxon>Artiodactyla</taxon>
        <taxon>Whippomorpha</taxon>
        <taxon>Cetacea</taxon>
        <taxon>Odontoceti</taxon>
        <taxon>Delphinidae</taxon>
        <taxon>Sousa</taxon>
    </lineage>
</organism>
<feature type="non-terminal residue" evidence="6">
    <location>
        <position position="32"/>
    </location>
</feature>